<proteinExistence type="inferred from homology"/>
<feature type="signal peptide" evidence="3">
    <location>
        <begin position="1"/>
        <end position="23"/>
    </location>
</feature>
<dbReference type="Proteomes" id="UP000288805">
    <property type="component" value="Unassembled WGS sequence"/>
</dbReference>
<evidence type="ECO:0000256" key="3">
    <source>
        <dbReference type="SAM" id="SignalP"/>
    </source>
</evidence>
<comment type="caution">
    <text evidence="4">The sequence shown here is derived from an EMBL/GenBank/DDBJ whole genome shotgun (WGS) entry which is preliminary data.</text>
</comment>
<name>A0A438H6E5_VITVI</name>
<protein>
    <submittedName>
        <fullName evidence="4">Stigma-specific STIG1-like protein 1</fullName>
    </submittedName>
</protein>
<evidence type="ECO:0000256" key="1">
    <source>
        <dbReference type="ARBA" id="ARBA00006010"/>
    </source>
</evidence>
<dbReference type="EMBL" id="QGNW01000273">
    <property type="protein sequence ID" value="RVW79871.1"/>
    <property type="molecule type" value="Genomic_DNA"/>
</dbReference>
<evidence type="ECO:0000256" key="2">
    <source>
        <dbReference type="ARBA" id="ARBA00022729"/>
    </source>
</evidence>
<sequence>MELPKVFALLVLILMALVHSSIASSPLLEEEEDDLDVSGDDQEDFGNDFVLRSSDDSPGRFMLGRKNSLVLLTCNKFPRICLLKGGPRRHCCQKKCVNLLGDRLNCGKCGRKCKYGYICCRGKCVNPSVSKKHCGGCNQGCNSGGFCAFGLCNYA</sequence>
<evidence type="ECO:0000313" key="5">
    <source>
        <dbReference type="Proteomes" id="UP000288805"/>
    </source>
</evidence>
<feature type="chain" id="PRO_5019401669" evidence="3">
    <location>
        <begin position="24"/>
        <end position="155"/>
    </location>
</feature>
<dbReference type="InterPro" id="IPR006969">
    <property type="entry name" value="Stig-like"/>
</dbReference>
<dbReference type="AlphaFoldDB" id="A0A438H6E5"/>
<evidence type="ECO:0000313" key="4">
    <source>
        <dbReference type="EMBL" id="RVW79871.1"/>
    </source>
</evidence>
<dbReference type="PANTHER" id="PTHR33227:SF15">
    <property type="entry name" value="STIGMA-SPECIFIC STIG1-LIKE PROTEIN 1"/>
    <property type="match status" value="1"/>
</dbReference>
<reference evidence="4 5" key="1">
    <citation type="journal article" date="2018" name="PLoS Genet.">
        <title>Population sequencing reveals clonal diversity and ancestral inbreeding in the grapevine cultivar Chardonnay.</title>
        <authorList>
            <person name="Roach M.J."/>
            <person name="Johnson D.L."/>
            <person name="Bohlmann J."/>
            <person name="van Vuuren H.J."/>
            <person name="Jones S.J."/>
            <person name="Pretorius I.S."/>
            <person name="Schmidt S.A."/>
            <person name="Borneman A.R."/>
        </authorList>
    </citation>
    <scope>NUCLEOTIDE SEQUENCE [LARGE SCALE GENOMIC DNA]</scope>
    <source>
        <strain evidence="5">cv. Chardonnay</strain>
        <tissue evidence="4">Leaf</tissue>
    </source>
</reference>
<comment type="similarity">
    <text evidence="1">Belongs to the STIG1 family.</text>
</comment>
<dbReference type="Pfam" id="PF04885">
    <property type="entry name" value="Stig1"/>
    <property type="match status" value="1"/>
</dbReference>
<organism evidence="4 5">
    <name type="scientific">Vitis vinifera</name>
    <name type="common">Grape</name>
    <dbReference type="NCBI Taxonomy" id="29760"/>
    <lineage>
        <taxon>Eukaryota</taxon>
        <taxon>Viridiplantae</taxon>
        <taxon>Streptophyta</taxon>
        <taxon>Embryophyta</taxon>
        <taxon>Tracheophyta</taxon>
        <taxon>Spermatophyta</taxon>
        <taxon>Magnoliopsida</taxon>
        <taxon>eudicotyledons</taxon>
        <taxon>Gunneridae</taxon>
        <taxon>Pentapetalae</taxon>
        <taxon>rosids</taxon>
        <taxon>Vitales</taxon>
        <taxon>Vitaceae</taxon>
        <taxon>Viteae</taxon>
        <taxon>Vitis</taxon>
    </lineage>
</organism>
<accession>A0A438H6E5</accession>
<dbReference type="PANTHER" id="PTHR33227">
    <property type="entry name" value="STIGMA-SPECIFIC STIG1-LIKE PROTEIN 3"/>
    <property type="match status" value="1"/>
</dbReference>
<gene>
    <name evidence="4" type="primary">VvCHDp000609_0</name>
    <name evidence="4" type="ORF">CK203_041414</name>
</gene>
<keyword evidence="2 3" id="KW-0732">Signal</keyword>